<evidence type="ECO:0000313" key="2">
    <source>
        <dbReference type="EMBL" id="TGZ78071.1"/>
    </source>
</evidence>
<feature type="compositionally biased region" description="Low complexity" evidence="1">
    <location>
        <begin position="351"/>
        <end position="365"/>
    </location>
</feature>
<evidence type="ECO:0000256" key="1">
    <source>
        <dbReference type="SAM" id="MobiDB-lite"/>
    </source>
</evidence>
<protein>
    <submittedName>
        <fullName evidence="2">Uncharacterized protein</fullName>
    </submittedName>
</protein>
<dbReference type="InParanoid" id="A0A4S2MLX0"/>
<feature type="region of interest" description="Disordered" evidence="1">
    <location>
        <begin position="224"/>
        <end position="333"/>
    </location>
</feature>
<dbReference type="EMBL" id="ML220146">
    <property type="protein sequence ID" value="TGZ78071.1"/>
    <property type="molecule type" value="Genomic_DNA"/>
</dbReference>
<dbReference type="AlphaFoldDB" id="A0A4S2MLX0"/>
<keyword evidence="3" id="KW-1185">Reference proteome</keyword>
<feature type="compositionally biased region" description="Pro residues" evidence="1">
    <location>
        <begin position="276"/>
        <end position="292"/>
    </location>
</feature>
<feature type="compositionally biased region" description="Basic residues" evidence="1">
    <location>
        <begin position="314"/>
        <end position="324"/>
    </location>
</feature>
<reference evidence="2 3" key="1">
    <citation type="submission" date="2019-04" db="EMBL/GenBank/DDBJ databases">
        <title>Comparative genomics and transcriptomics to analyze fruiting body development in filamentous ascomycetes.</title>
        <authorList>
            <consortium name="DOE Joint Genome Institute"/>
            <person name="Lutkenhaus R."/>
            <person name="Traeger S."/>
            <person name="Breuer J."/>
            <person name="Kuo A."/>
            <person name="Lipzen A."/>
            <person name="Pangilinan J."/>
            <person name="Dilworth D."/>
            <person name="Sandor L."/>
            <person name="Poggeler S."/>
            <person name="Barry K."/>
            <person name="Grigoriev I.V."/>
            <person name="Nowrousian M."/>
        </authorList>
    </citation>
    <scope>NUCLEOTIDE SEQUENCE [LARGE SCALE GENOMIC DNA]</scope>
    <source>
        <strain evidence="2 3">CBS 389.68</strain>
    </source>
</reference>
<proteinExistence type="predicted"/>
<dbReference type="Proteomes" id="UP000298138">
    <property type="component" value="Unassembled WGS sequence"/>
</dbReference>
<feature type="compositionally biased region" description="Basic and acidic residues" evidence="1">
    <location>
        <begin position="382"/>
        <end position="404"/>
    </location>
</feature>
<name>A0A4S2MLX0_9PEZI</name>
<feature type="region of interest" description="Disordered" evidence="1">
    <location>
        <begin position="157"/>
        <end position="197"/>
    </location>
</feature>
<evidence type="ECO:0000313" key="3">
    <source>
        <dbReference type="Proteomes" id="UP000298138"/>
    </source>
</evidence>
<feature type="region of interest" description="Disordered" evidence="1">
    <location>
        <begin position="351"/>
        <end position="409"/>
    </location>
</feature>
<gene>
    <name evidence="2" type="ORF">EX30DRAFT_172183</name>
</gene>
<organism evidence="2 3">
    <name type="scientific">Ascodesmis nigricans</name>
    <dbReference type="NCBI Taxonomy" id="341454"/>
    <lineage>
        <taxon>Eukaryota</taxon>
        <taxon>Fungi</taxon>
        <taxon>Dikarya</taxon>
        <taxon>Ascomycota</taxon>
        <taxon>Pezizomycotina</taxon>
        <taxon>Pezizomycetes</taxon>
        <taxon>Pezizales</taxon>
        <taxon>Ascodesmidaceae</taxon>
        <taxon>Ascodesmis</taxon>
    </lineage>
</organism>
<sequence length="453" mass="49018">MPSLSLRSRSRTRTTKSTIAALGVGLAAIGRASDQTIQKEALSRQQQEQEQQLLRCASPETKRSRSVCSSFITTTSRSLGRSRSAPVLSLALGKDDEAPVSCEAISEEDEREEPLIELKNTENTGIGTARLHFSPLLEEDHRDSIQLDRDFTATTTIPTTAAESGSRGIPHRASTSSLTRKPHVRRPRGGSLPVPHTITITPIPAIKPAIPTTTLASLPIHIQHHTRSASSSSYFPPPPAPSRQSRQPRIPPPELNLQIHLPPARPREQKQKRPSSTPPTPNRGLAPPPPPQGRHVRRVSDTATMSMGVGNGVKRGHNRRRSRPPRGPLPPLPVVELLGDCVFISEAGSSVSTSSSSCLSSFHASSKSRESKYTTVGTDDTNDSKDDKTATESERGRGRARERESETEDAGLALRHNILSGQELETLLAGIGDWRCQWSPRLTPGPGMVGVGV</sequence>
<accession>A0A4S2MLX0</accession>